<comment type="similarity">
    <text evidence="1 10">Belongs to the SSRP1 family.</text>
</comment>
<dbReference type="GO" id="GO:0031491">
    <property type="term" value="F:nucleosome binding"/>
    <property type="evidence" value="ECO:0007669"/>
    <property type="project" value="TreeGrafter"/>
</dbReference>
<dbReference type="PROSITE" id="PS50118">
    <property type="entry name" value="HMG_BOX_2"/>
    <property type="match status" value="2"/>
</dbReference>
<dbReference type="SMART" id="SM00398">
    <property type="entry name" value="HMG"/>
    <property type="match status" value="2"/>
</dbReference>
<feature type="compositionally biased region" description="Acidic residues" evidence="11">
    <location>
        <begin position="714"/>
        <end position="734"/>
    </location>
</feature>
<dbReference type="CDD" id="cd01390">
    <property type="entry name" value="HMG-box_NHP6-like"/>
    <property type="match status" value="1"/>
</dbReference>
<keyword evidence="4 10" id="KW-0227">DNA damage</keyword>
<feature type="compositionally biased region" description="Basic and acidic residues" evidence="11">
    <location>
        <begin position="540"/>
        <end position="560"/>
    </location>
</feature>
<feature type="compositionally biased region" description="Basic and acidic residues" evidence="11">
    <location>
        <begin position="609"/>
        <end position="623"/>
    </location>
</feature>
<dbReference type="InterPro" id="IPR036910">
    <property type="entry name" value="HMG_box_dom_sf"/>
</dbReference>
<sequence>MEGFGMEDYKKLKHLFASKEKKLLKENIATGGGNYADFEFKGNRIVFTVDEKHLLEIDAQAISQCVLPGNNKKDNTVELMFPIVDEGVGPAEERLTSLRLWVPPGEDAEEEGTGAERFQAEVLERANIGKVKGDVLVELGKERGNFLTPRGKYTLELYQDFMRMYGAKYDYKIRYGDVAKLFLLRLPDQYRHAFVFALTRPVRQGQQRYENLVLQLTEDEEELALNLSEEACQERFAGELQPRMSGPLCNLVARAAKHLMGKKVYVPGKFRSAQDLPCLKCALKASEGLLYPMEKNFVFIHKPTVIVPFSDVHTVSFQRYSGQGMAATKNFDCTVSLKGGVGGKGRGGGGGEGKDLVFSGIMREEYAPLLAFLGTKKLTVLAAEEPAAGAVGALASLLGEEGELDEGEDSEEDDGDFDPEAQARKDKARRERDEGSGTDLGSDDDDISYASEDSDDAEEAKPKKEKKEKKVKKAKPASPKKEAKPAAGKKRKKKDKNAPKQAKSAYFFFAEAMRDQLKAENPEASFGELGKLTGAKWKEIDAESKVEYEQKAAKDKERYQAEMADYVPPEDSGDDDDDEPAKGSKKKRKKKDPNAPKGPQSAYILFATAERESIKNDHPEAQAKDIMRIAGERWRGLDAEGKAPWEARAAEGKAAHKVALQEYQDGQKKTAAAAAAAKGGSAAGSDDDDEMLSDDEDEKKISAKGKKKLKDGLPDEEEELLSSDLSDDDDDDDA</sequence>
<dbReference type="InterPro" id="IPR038167">
    <property type="entry name" value="SSRP1_sf"/>
</dbReference>
<evidence type="ECO:0000313" key="13">
    <source>
        <dbReference type="EMBL" id="CAE0637462.1"/>
    </source>
</evidence>
<name>A0A7S3Y0B3_HETAK</name>
<dbReference type="Pfam" id="PF21103">
    <property type="entry name" value="PH1_SSRP1-like"/>
    <property type="match status" value="1"/>
</dbReference>
<dbReference type="Gene3D" id="2.30.29.220">
    <property type="entry name" value="Structure-specific recognition protein (SSRP1)"/>
    <property type="match status" value="1"/>
</dbReference>
<dbReference type="InterPro" id="IPR024954">
    <property type="entry name" value="SSRP1_DD"/>
</dbReference>
<keyword evidence="9" id="KW-0238">DNA-binding</keyword>
<dbReference type="InterPro" id="IPR011993">
    <property type="entry name" value="PH-like_dom_sf"/>
</dbReference>
<dbReference type="SUPFAM" id="SSF50729">
    <property type="entry name" value="PH domain-like"/>
    <property type="match status" value="1"/>
</dbReference>
<evidence type="ECO:0000256" key="2">
    <source>
        <dbReference type="ARBA" id="ARBA00022454"/>
    </source>
</evidence>
<protein>
    <recommendedName>
        <fullName evidence="10">FACT complex subunit SSRP1</fullName>
    </recommendedName>
</protein>
<feature type="region of interest" description="Disordered" evidence="11">
    <location>
        <begin position="540"/>
        <end position="623"/>
    </location>
</feature>
<feature type="region of interest" description="Disordered" evidence="11">
    <location>
        <begin position="402"/>
        <end position="501"/>
    </location>
</feature>
<comment type="function">
    <text evidence="10">Component of the FACT complex, a general chromatin factor that acts to reorganize nucleosomes. The FACT complex is involved in multiple processes that require DNA as a template such as mRNA elongation, DNA replication and DNA repair. During transcription elongation the FACT complex acts as a histone chaperone that both destabilizes and restores nucleosomal structure. It facilitates the passage of RNA polymerase II and transcription by promoting the dissociation of one histone H2A-H2B dimer from the nucleosome, then subsequently promotes the reestablishment of the nucleosome following the passage of RNA polymerase II.</text>
</comment>
<dbReference type="InterPro" id="IPR050454">
    <property type="entry name" value="RTT106/SSRP1_HistChap/FACT"/>
</dbReference>
<keyword evidence="8 9" id="KW-0539">Nucleus</keyword>
<dbReference type="Pfam" id="PF08512">
    <property type="entry name" value="Rttp106-like_middle"/>
    <property type="match status" value="1"/>
</dbReference>
<dbReference type="GO" id="GO:0006260">
    <property type="term" value="P:DNA replication"/>
    <property type="evidence" value="ECO:0007669"/>
    <property type="project" value="UniProtKB-KW"/>
</dbReference>
<feature type="compositionally biased region" description="Acidic residues" evidence="11">
    <location>
        <begin position="685"/>
        <end position="697"/>
    </location>
</feature>
<dbReference type="Gene3D" id="2.30.29.150">
    <property type="match status" value="1"/>
</dbReference>
<evidence type="ECO:0000256" key="3">
    <source>
        <dbReference type="ARBA" id="ARBA00022705"/>
    </source>
</evidence>
<dbReference type="CDD" id="cd13231">
    <property type="entry name" value="PH2_SSRP1-like"/>
    <property type="match status" value="1"/>
</dbReference>
<keyword evidence="2 10" id="KW-0158">Chromosome</keyword>
<feature type="compositionally biased region" description="Acidic residues" evidence="11">
    <location>
        <begin position="441"/>
        <end position="458"/>
    </location>
</feature>
<dbReference type="Pfam" id="PF03531">
    <property type="entry name" value="SSrecog"/>
    <property type="match status" value="1"/>
</dbReference>
<dbReference type="InterPro" id="IPR048993">
    <property type="entry name" value="SSRP1-like_PH1"/>
</dbReference>
<dbReference type="CDD" id="cd13230">
    <property type="entry name" value="PH1_SSRP1-like"/>
    <property type="match status" value="1"/>
</dbReference>
<evidence type="ECO:0000256" key="8">
    <source>
        <dbReference type="ARBA" id="ARBA00023242"/>
    </source>
</evidence>
<feature type="domain" description="HMG box" evidence="12">
    <location>
        <begin position="499"/>
        <end position="567"/>
    </location>
</feature>
<evidence type="ECO:0000256" key="7">
    <source>
        <dbReference type="ARBA" id="ARBA00023204"/>
    </source>
</evidence>
<proteinExistence type="inferred from homology"/>
<dbReference type="GO" id="GO:0035101">
    <property type="term" value="C:FACT complex"/>
    <property type="evidence" value="ECO:0007669"/>
    <property type="project" value="TreeGrafter"/>
</dbReference>
<dbReference type="GO" id="GO:0042393">
    <property type="term" value="F:histone binding"/>
    <property type="evidence" value="ECO:0007669"/>
    <property type="project" value="TreeGrafter"/>
</dbReference>
<feature type="DNA-binding region" description="HMG box" evidence="9">
    <location>
        <begin position="499"/>
        <end position="567"/>
    </location>
</feature>
<dbReference type="SUPFAM" id="SSF47095">
    <property type="entry name" value="HMG-box"/>
    <property type="match status" value="2"/>
</dbReference>
<dbReference type="Pfam" id="PF00505">
    <property type="entry name" value="HMG_box"/>
    <property type="match status" value="2"/>
</dbReference>
<comment type="subcellular location">
    <subcellularLocation>
        <location evidence="10">Nucleus</location>
    </subcellularLocation>
    <subcellularLocation>
        <location evidence="10">Chromosome</location>
    </subcellularLocation>
</comment>
<dbReference type="InterPro" id="IPR009071">
    <property type="entry name" value="HMG_box_dom"/>
</dbReference>
<evidence type="ECO:0000256" key="6">
    <source>
        <dbReference type="ARBA" id="ARBA00023163"/>
    </source>
</evidence>
<feature type="compositionally biased region" description="Basic and acidic residues" evidence="11">
    <location>
        <begin position="421"/>
        <end position="435"/>
    </location>
</feature>
<dbReference type="PRINTS" id="PR00887">
    <property type="entry name" value="SSRCOGNITION"/>
</dbReference>
<feature type="compositionally biased region" description="Low complexity" evidence="11">
    <location>
        <begin position="671"/>
        <end position="684"/>
    </location>
</feature>
<feature type="domain" description="HMG box" evidence="12">
    <location>
        <begin position="596"/>
        <end position="664"/>
    </location>
</feature>
<gene>
    <name evidence="13" type="ORF">HAKA00212_LOCUS16239</name>
</gene>
<dbReference type="FunFam" id="2.30.29.150:FF:000001">
    <property type="entry name" value="Fact complex subunit ssrp1"/>
    <property type="match status" value="1"/>
</dbReference>
<evidence type="ECO:0000259" key="12">
    <source>
        <dbReference type="PROSITE" id="PS50118"/>
    </source>
</evidence>
<dbReference type="GO" id="GO:0006281">
    <property type="term" value="P:DNA repair"/>
    <property type="evidence" value="ECO:0007669"/>
    <property type="project" value="UniProtKB-KW"/>
</dbReference>
<keyword evidence="5 10" id="KW-0805">Transcription regulation</keyword>
<dbReference type="PANTHER" id="PTHR45849">
    <property type="entry name" value="FACT COMPLEX SUBUNIT SSRP1"/>
    <property type="match status" value="1"/>
</dbReference>
<accession>A0A7S3Y0B3</accession>
<feature type="region of interest" description="Disordered" evidence="11">
    <location>
        <begin position="664"/>
        <end position="734"/>
    </location>
</feature>
<evidence type="ECO:0000256" key="4">
    <source>
        <dbReference type="ARBA" id="ARBA00022763"/>
    </source>
</evidence>
<dbReference type="InterPro" id="IPR013719">
    <property type="entry name" value="RTT106/SPT16-like_middle_dom"/>
</dbReference>
<feature type="compositionally biased region" description="Basic residues" evidence="11">
    <location>
        <begin position="463"/>
        <end position="475"/>
    </location>
</feature>
<keyword evidence="3 10" id="KW-0235">DNA replication</keyword>
<keyword evidence="6 10" id="KW-0804">Transcription</keyword>
<evidence type="ECO:0000256" key="11">
    <source>
        <dbReference type="SAM" id="MobiDB-lite"/>
    </source>
</evidence>
<dbReference type="AlphaFoldDB" id="A0A7S3Y0B3"/>
<reference evidence="13" key="1">
    <citation type="submission" date="2021-01" db="EMBL/GenBank/DDBJ databases">
        <authorList>
            <person name="Corre E."/>
            <person name="Pelletier E."/>
            <person name="Niang G."/>
            <person name="Scheremetjew M."/>
            <person name="Finn R."/>
            <person name="Kale V."/>
            <person name="Holt S."/>
            <person name="Cochrane G."/>
            <person name="Meng A."/>
            <person name="Brown T."/>
            <person name="Cohen L."/>
        </authorList>
    </citation>
    <scope>NUCLEOTIDE SEQUENCE</scope>
    <source>
        <strain evidence="13">CCMP3107</strain>
    </source>
</reference>
<feature type="DNA-binding region" description="HMG box" evidence="9">
    <location>
        <begin position="596"/>
        <end position="664"/>
    </location>
</feature>
<dbReference type="InterPro" id="IPR000969">
    <property type="entry name" value="SSRP1/POB3"/>
</dbReference>
<keyword evidence="7 10" id="KW-0234">DNA repair</keyword>
<dbReference type="GO" id="GO:0003677">
    <property type="term" value="F:DNA binding"/>
    <property type="evidence" value="ECO:0007669"/>
    <property type="project" value="UniProtKB-UniRule"/>
</dbReference>
<feature type="compositionally biased region" description="Acidic residues" evidence="11">
    <location>
        <begin position="402"/>
        <end position="419"/>
    </location>
</feature>
<dbReference type="Gene3D" id="1.10.30.10">
    <property type="entry name" value="High mobility group box domain"/>
    <property type="match status" value="2"/>
</dbReference>
<evidence type="ECO:0000256" key="5">
    <source>
        <dbReference type="ARBA" id="ARBA00023015"/>
    </source>
</evidence>
<evidence type="ECO:0000256" key="10">
    <source>
        <dbReference type="RuleBase" id="RU364013"/>
    </source>
</evidence>
<dbReference type="EMBL" id="HBIU01035259">
    <property type="protein sequence ID" value="CAE0637462.1"/>
    <property type="molecule type" value="Transcribed_RNA"/>
</dbReference>
<dbReference type="SMART" id="SM01287">
    <property type="entry name" value="Rtt106"/>
    <property type="match status" value="1"/>
</dbReference>
<dbReference type="PANTHER" id="PTHR45849:SF1">
    <property type="entry name" value="FACT COMPLEX SUBUNIT SSRP1"/>
    <property type="match status" value="1"/>
</dbReference>
<dbReference type="Gene3D" id="2.30.29.30">
    <property type="entry name" value="Pleckstrin-homology domain (PH domain)/Phosphotyrosine-binding domain (PTB)"/>
    <property type="match status" value="1"/>
</dbReference>
<evidence type="ECO:0000256" key="1">
    <source>
        <dbReference type="ARBA" id="ARBA00010060"/>
    </source>
</evidence>
<evidence type="ECO:0000256" key="9">
    <source>
        <dbReference type="PROSITE-ProRule" id="PRU00267"/>
    </source>
</evidence>
<organism evidence="13">
    <name type="scientific">Heterosigma akashiwo</name>
    <name type="common">Chromophytic alga</name>
    <name type="synonym">Heterosigma carterae</name>
    <dbReference type="NCBI Taxonomy" id="2829"/>
    <lineage>
        <taxon>Eukaryota</taxon>
        <taxon>Sar</taxon>
        <taxon>Stramenopiles</taxon>
        <taxon>Ochrophyta</taxon>
        <taxon>Raphidophyceae</taxon>
        <taxon>Chattonellales</taxon>
        <taxon>Chattonellaceae</taxon>
        <taxon>Heterosigma</taxon>
    </lineage>
</organism>